<dbReference type="EMBL" id="VOSB01000001">
    <property type="protein sequence ID" value="TXE20347.1"/>
    <property type="molecule type" value="Genomic_DNA"/>
</dbReference>
<dbReference type="Proteomes" id="UP000321938">
    <property type="component" value="Unassembled WGS sequence"/>
</dbReference>
<dbReference type="InterPro" id="IPR000782">
    <property type="entry name" value="FAS1_domain"/>
</dbReference>
<name>A0A5C7BC24_9FLAO</name>
<evidence type="ECO:0000313" key="3">
    <source>
        <dbReference type="EMBL" id="TXE20347.1"/>
    </source>
</evidence>
<sequence>MKILKTFTVLAVAGLFFASCGEAKKNTEEVVETEVAEASEEMAMSEVQETPTIVGVAAGNENFSTLVAAVKAADLVDALNGEGPLTVFAPTNAAFAKLPEGTVATLLMPENKSTLAGILTYHVVAGKFEAAAVIDAINSNEGKFTVDTLNGGQITLSLNDGNVILTDANGGTSTVVIADVAASNGVIHAIDSVVMPK</sequence>
<dbReference type="PANTHER" id="PTHR10900:SF77">
    <property type="entry name" value="FI19380P1"/>
    <property type="match status" value="1"/>
</dbReference>
<gene>
    <name evidence="3" type="ORF">ES692_00735</name>
</gene>
<feature type="domain" description="FAS1" evidence="2">
    <location>
        <begin position="50"/>
        <end position="194"/>
    </location>
</feature>
<feature type="chain" id="PRO_5022722815" evidence="1">
    <location>
        <begin position="19"/>
        <end position="197"/>
    </location>
</feature>
<dbReference type="OrthoDB" id="9800666at2"/>
<dbReference type="Pfam" id="PF02469">
    <property type="entry name" value="Fasciclin"/>
    <property type="match status" value="1"/>
</dbReference>
<dbReference type="RefSeq" id="WP_147230811.1">
    <property type="nucleotide sequence ID" value="NZ_VOSB01000001.1"/>
</dbReference>
<comment type="caution">
    <text evidence="3">The sequence shown here is derived from an EMBL/GenBank/DDBJ whole genome shotgun (WGS) entry which is preliminary data.</text>
</comment>
<dbReference type="STRING" id="1123037.GCA_000425305_00619"/>
<organism evidence="3 4">
    <name type="scientific">Psychroserpens burtonensis</name>
    <dbReference type="NCBI Taxonomy" id="49278"/>
    <lineage>
        <taxon>Bacteria</taxon>
        <taxon>Pseudomonadati</taxon>
        <taxon>Bacteroidota</taxon>
        <taxon>Flavobacteriia</taxon>
        <taxon>Flavobacteriales</taxon>
        <taxon>Flavobacteriaceae</taxon>
        <taxon>Psychroserpens</taxon>
    </lineage>
</organism>
<dbReference type="InterPro" id="IPR050904">
    <property type="entry name" value="Adhesion/Biosynth-related"/>
</dbReference>
<evidence type="ECO:0000256" key="1">
    <source>
        <dbReference type="SAM" id="SignalP"/>
    </source>
</evidence>
<dbReference type="GO" id="GO:0005615">
    <property type="term" value="C:extracellular space"/>
    <property type="evidence" value="ECO:0007669"/>
    <property type="project" value="TreeGrafter"/>
</dbReference>
<dbReference type="SUPFAM" id="SSF82153">
    <property type="entry name" value="FAS1 domain"/>
    <property type="match status" value="1"/>
</dbReference>
<dbReference type="InterPro" id="IPR036378">
    <property type="entry name" value="FAS1_dom_sf"/>
</dbReference>
<keyword evidence="4" id="KW-1185">Reference proteome</keyword>
<dbReference type="PROSITE" id="PS51257">
    <property type="entry name" value="PROKAR_LIPOPROTEIN"/>
    <property type="match status" value="1"/>
</dbReference>
<reference evidence="3 4" key="1">
    <citation type="submission" date="2019-08" db="EMBL/GenBank/DDBJ databases">
        <title>Genome of Psychroserpens burtonensis ACAM 167.</title>
        <authorList>
            <person name="Bowman J.P."/>
        </authorList>
    </citation>
    <scope>NUCLEOTIDE SEQUENCE [LARGE SCALE GENOMIC DNA]</scope>
    <source>
        <strain evidence="3 4">ACAM 167</strain>
    </source>
</reference>
<protein>
    <submittedName>
        <fullName evidence="3">Fasciclin domain-containing protein</fullName>
    </submittedName>
</protein>
<feature type="signal peptide" evidence="1">
    <location>
        <begin position="1"/>
        <end position="18"/>
    </location>
</feature>
<evidence type="ECO:0000259" key="2">
    <source>
        <dbReference type="PROSITE" id="PS50213"/>
    </source>
</evidence>
<proteinExistence type="predicted"/>
<dbReference type="FunFam" id="2.30.180.10:FF:000032">
    <property type="entry name" value="Fasciclin domain-containing protein, putative"/>
    <property type="match status" value="1"/>
</dbReference>
<dbReference type="PANTHER" id="PTHR10900">
    <property type="entry name" value="PERIOSTIN-RELATED"/>
    <property type="match status" value="1"/>
</dbReference>
<dbReference type="PROSITE" id="PS50213">
    <property type="entry name" value="FAS1"/>
    <property type="match status" value="1"/>
</dbReference>
<dbReference type="AlphaFoldDB" id="A0A5C7BC24"/>
<dbReference type="SMART" id="SM00554">
    <property type="entry name" value="FAS1"/>
    <property type="match status" value="1"/>
</dbReference>
<keyword evidence="1" id="KW-0732">Signal</keyword>
<accession>A0A5C7BC24</accession>
<dbReference type="Gene3D" id="2.30.180.10">
    <property type="entry name" value="FAS1 domain"/>
    <property type="match status" value="1"/>
</dbReference>
<evidence type="ECO:0000313" key="4">
    <source>
        <dbReference type="Proteomes" id="UP000321938"/>
    </source>
</evidence>